<keyword evidence="1" id="KW-1133">Transmembrane helix</keyword>
<keyword evidence="1" id="KW-0472">Membrane</keyword>
<dbReference type="Proteomes" id="UP000238007">
    <property type="component" value="Unassembled WGS sequence"/>
</dbReference>
<dbReference type="PANTHER" id="PTHR41795:SF1">
    <property type="entry name" value="EXOPOLYSACCHARIDE SYNTHESIS PROTEIN"/>
    <property type="match status" value="1"/>
</dbReference>
<dbReference type="PIRSF" id="PIRSF033239">
    <property type="entry name" value="ExoD"/>
    <property type="match status" value="1"/>
</dbReference>
<keyword evidence="1" id="KW-0812">Transmembrane</keyword>
<dbReference type="Pfam" id="PF06055">
    <property type="entry name" value="ExoD"/>
    <property type="match status" value="1"/>
</dbReference>
<evidence type="ECO:0008006" key="4">
    <source>
        <dbReference type="Google" id="ProtNLM"/>
    </source>
</evidence>
<organism evidence="2 3">
    <name type="scientific">Yoonia maritima</name>
    <dbReference type="NCBI Taxonomy" id="1435347"/>
    <lineage>
        <taxon>Bacteria</taxon>
        <taxon>Pseudomonadati</taxon>
        <taxon>Pseudomonadota</taxon>
        <taxon>Alphaproteobacteria</taxon>
        <taxon>Rhodobacterales</taxon>
        <taxon>Paracoccaceae</taxon>
        <taxon>Yoonia</taxon>
    </lineage>
</organism>
<dbReference type="OrthoDB" id="7949130at2"/>
<dbReference type="InterPro" id="IPR010331">
    <property type="entry name" value="ExoD"/>
</dbReference>
<dbReference type="AlphaFoldDB" id="A0A2T0W4E6"/>
<dbReference type="EMBL" id="PVTP01000001">
    <property type="protein sequence ID" value="PRY80303.1"/>
    <property type="molecule type" value="Genomic_DNA"/>
</dbReference>
<sequence length="199" mass="21382">MQQETPVSDIVDKIDETVTDDNVRAEELLGAFGHSALLPTLIVPALLVTSPLSAIPFFSSLCGIAIVLIAIQGVFGRARPWLPQFLRRRRLPAEKTHNATKTMGRVAGWLDAVTHQRFQFLVVGPARPVIYLICALAASMIPLLELVPMSSSLIGAGVSLLAIGMLARDGIFAVVGFLFVCSAMALPWFIFAQGSALLT</sequence>
<protein>
    <recommendedName>
        <fullName evidence="4">Exopolysaccharide synthesis protein ExoD</fullName>
    </recommendedName>
</protein>
<evidence type="ECO:0000313" key="3">
    <source>
        <dbReference type="Proteomes" id="UP000238007"/>
    </source>
</evidence>
<feature type="transmembrane region" description="Helical" evidence="1">
    <location>
        <begin position="55"/>
        <end position="75"/>
    </location>
</feature>
<name>A0A2T0W4E6_9RHOB</name>
<keyword evidence="3" id="KW-1185">Reference proteome</keyword>
<proteinExistence type="predicted"/>
<reference evidence="2 3" key="1">
    <citation type="submission" date="2018-03" db="EMBL/GenBank/DDBJ databases">
        <title>Genomic Encyclopedia of Archaeal and Bacterial Type Strains, Phase II (KMG-II): from individual species to whole genera.</title>
        <authorList>
            <person name="Goeker M."/>
        </authorList>
    </citation>
    <scope>NUCLEOTIDE SEQUENCE [LARGE SCALE GENOMIC DNA]</scope>
    <source>
        <strain evidence="2 3">DSM 101533</strain>
    </source>
</reference>
<feature type="transmembrane region" description="Helical" evidence="1">
    <location>
        <begin position="130"/>
        <end position="163"/>
    </location>
</feature>
<dbReference type="RefSeq" id="WP_106353735.1">
    <property type="nucleotide sequence ID" value="NZ_PVTP01000001.1"/>
</dbReference>
<dbReference type="PANTHER" id="PTHR41795">
    <property type="entry name" value="EXOPOLYSACCHARIDE SYNTHESIS PROTEIN"/>
    <property type="match status" value="1"/>
</dbReference>
<feature type="transmembrane region" description="Helical" evidence="1">
    <location>
        <begin position="28"/>
        <end position="48"/>
    </location>
</feature>
<evidence type="ECO:0000313" key="2">
    <source>
        <dbReference type="EMBL" id="PRY80303.1"/>
    </source>
</evidence>
<feature type="transmembrane region" description="Helical" evidence="1">
    <location>
        <begin position="170"/>
        <end position="191"/>
    </location>
</feature>
<accession>A0A2T0W4E6</accession>
<comment type="caution">
    <text evidence="2">The sequence shown here is derived from an EMBL/GenBank/DDBJ whole genome shotgun (WGS) entry which is preliminary data.</text>
</comment>
<gene>
    <name evidence="2" type="ORF">CLV80_101154</name>
</gene>
<evidence type="ECO:0000256" key="1">
    <source>
        <dbReference type="SAM" id="Phobius"/>
    </source>
</evidence>